<evidence type="ECO:0008006" key="3">
    <source>
        <dbReference type="Google" id="ProtNLM"/>
    </source>
</evidence>
<dbReference type="RefSeq" id="WP_011448939.1">
    <property type="nucleotide sequence ID" value="NC_007796.1"/>
</dbReference>
<evidence type="ECO:0000313" key="1">
    <source>
        <dbReference type="EMBL" id="ABD41677.1"/>
    </source>
</evidence>
<dbReference type="EnsemblBacteria" id="ABD41677">
    <property type="protein sequence ID" value="ABD41677"/>
    <property type="gene ID" value="Mhun_1967"/>
</dbReference>
<dbReference type="AlphaFoldDB" id="Q2FM84"/>
<dbReference type="STRING" id="323259.Mhun_1967"/>
<gene>
    <name evidence="1" type="ordered locus">Mhun_1967</name>
</gene>
<dbReference type="GeneID" id="3924534"/>
<dbReference type="OrthoDB" id="117342at2157"/>
<evidence type="ECO:0000313" key="2">
    <source>
        <dbReference type="Proteomes" id="UP000001941"/>
    </source>
</evidence>
<dbReference type="EMBL" id="CP000254">
    <property type="protein sequence ID" value="ABD41677.1"/>
    <property type="molecule type" value="Genomic_DNA"/>
</dbReference>
<protein>
    <recommendedName>
        <fullName evidence="3">PEGA domain-containing protein</fullName>
    </recommendedName>
</protein>
<reference evidence="2" key="1">
    <citation type="journal article" date="2016" name="Stand. Genomic Sci.">
        <title>Complete genome sequence of Methanospirillum hungatei type strain JF1.</title>
        <authorList>
            <person name="Gunsalus R.P."/>
            <person name="Cook L.E."/>
            <person name="Crable B."/>
            <person name="Rohlin L."/>
            <person name="McDonald E."/>
            <person name="Mouttaki H."/>
            <person name="Sieber J.R."/>
            <person name="Poweleit N."/>
            <person name="Zhou H."/>
            <person name="Lapidus A.L."/>
            <person name="Daligault H.E."/>
            <person name="Land M."/>
            <person name="Gilna P."/>
            <person name="Ivanova N."/>
            <person name="Kyrpides N."/>
            <person name="Culley D.E."/>
            <person name="McInerney M.J."/>
        </authorList>
    </citation>
    <scope>NUCLEOTIDE SEQUENCE [LARGE SCALE GENOMIC DNA]</scope>
    <source>
        <strain evidence="2">ATCC 27890 / DSM 864 / NBRC 100397 / JF-1</strain>
    </source>
</reference>
<dbReference type="eggNOG" id="arCOG03264">
    <property type="taxonomic scope" value="Archaea"/>
</dbReference>
<proteinExistence type="predicted"/>
<dbReference type="KEGG" id="mhu:Mhun_1967"/>
<keyword evidence="2" id="KW-1185">Reference proteome</keyword>
<sequence length="208" mass="22230">MNFRIGLICLFITGALIVTGGTAAKIGGDRGWYEFHCHADGAKVHLDSEYVGDIQNGMLSVPIYTTGTPYSTYTVTYEGCGSYASVTRNLPGVPAKGQTIDIFVDIEPVPCPTPTPKPLGGDVGYYLIWSNEDGVTIEMDGEDKGMTMNGYLQIPVYTTGTPYKTMVASKPGFILVTEDITEYPGAGETVDLYVTMNPDVIVAATAGE</sequence>
<name>Q2FM84_METHJ</name>
<accession>Q2FM84</accession>
<dbReference type="HOGENOM" id="CLU_1217581_0_0_2"/>
<dbReference type="InParanoid" id="Q2FM84"/>
<organism evidence="1 2">
    <name type="scientific">Methanospirillum hungatei JF-1 (strain ATCC 27890 / DSM 864 / NBRC 100397 / JF-1)</name>
    <dbReference type="NCBI Taxonomy" id="323259"/>
    <lineage>
        <taxon>Archaea</taxon>
        <taxon>Methanobacteriati</taxon>
        <taxon>Methanobacteriota</taxon>
        <taxon>Stenosarchaea group</taxon>
        <taxon>Methanomicrobia</taxon>
        <taxon>Methanomicrobiales</taxon>
        <taxon>Methanospirillaceae</taxon>
        <taxon>Methanospirillum</taxon>
    </lineage>
</organism>
<dbReference type="Proteomes" id="UP000001941">
    <property type="component" value="Chromosome"/>
</dbReference>